<reference evidence="1 2" key="1">
    <citation type="journal article" date="2006" name="Science">
        <title>The genome of black cottonwood, Populus trichocarpa (Torr. &amp; Gray).</title>
        <authorList>
            <person name="Tuskan G.A."/>
            <person name="Difazio S."/>
            <person name="Jansson S."/>
            <person name="Bohlmann J."/>
            <person name="Grigoriev I."/>
            <person name="Hellsten U."/>
            <person name="Putnam N."/>
            <person name="Ralph S."/>
            <person name="Rombauts S."/>
            <person name="Salamov A."/>
            <person name="Schein J."/>
            <person name="Sterck L."/>
            <person name="Aerts A."/>
            <person name="Bhalerao R.R."/>
            <person name="Bhalerao R.P."/>
            <person name="Blaudez D."/>
            <person name="Boerjan W."/>
            <person name="Brun A."/>
            <person name="Brunner A."/>
            <person name="Busov V."/>
            <person name="Campbell M."/>
            <person name="Carlson J."/>
            <person name="Chalot M."/>
            <person name="Chapman J."/>
            <person name="Chen G.L."/>
            <person name="Cooper D."/>
            <person name="Coutinho P.M."/>
            <person name="Couturier J."/>
            <person name="Covert S."/>
            <person name="Cronk Q."/>
            <person name="Cunningham R."/>
            <person name="Davis J."/>
            <person name="Degroeve S."/>
            <person name="Dejardin A."/>
            <person name="Depamphilis C."/>
            <person name="Detter J."/>
            <person name="Dirks B."/>
            <person name="Dubchak I."/>
            <person name="Duplessis S."/>
            <person name="Ehlting J."/>
            <person name="Ellis B."/>
            <person name="Gendler K."/>
            <person name="Goodstein D."/>
            <person name="Gribskov M."/>
            <person name="Grimwood J."/>
            <person name="Groover A."/>
            <person name="Gunter L."/>
            <person name="Hamberger B."/>
            <person name="Heinze B."/>
            <person name="Helariutta Y."/>
            <person name="Henrissat B."/>
            <person name="Holligan D."/>
            <person name="Holt R."/>
            <person name="Huang W."/>
            <person name="Islam-Faridi N."/>
            <person name="Jones S."/>
            <person name="Jones-Rhoades M."/>
            <person name="Jorgensen R."/>
            <person name="Joshi C."/>
            <person name="Kangasjarvi J."/>
            <person name="Karlsson J."/>
            <person name="Kelleher C."/>
            <person name="Kirkpatrick R."/>
            <person name="Kirst M."/>
            <person name="Kohler A."/>
            <person name="Kalluri U."/>
            <person name="Larimer F."/>
            <person name="Leebens-Mack J."/>
            <person name="Leple J.C."/>
            <person name="Locascio P."/>
            <person name="Lou Y."/>
            <person name="Lucas S."/>
            <person name="Martin F."/>
            <person name="Montanini B."/>
            <person name="Napoli C."/>
            <person name="Nelson D.R."/>
            <person name="Nelson C."/>
            <person name="Nieminen K."/>
            <person name="Nilsson O."/>
            <person name="Pereda V."/>
            <person name="Peter G."/>
            <person name="Philippe R."/>
            <person name="Pilate G."/>
            <person name="Poliakov A."/>
            <person name="Razumovskaya J."/>
            <person name="Richardson P."/>
            <person name="Rinaldi C."/>
            <person name="Ritland K."/>
            <person name="Rouze P."/>
            <person name="Ryaboy D."/>
            <person name="Schmutz J."/>
            <person name="Schrader J."/>
            <person name="Segerman B."/>
            <person name="Shin H."/>
            <person name="Siddiqui A."/>
            <person name="Sterky F."/>
            <person name="Terry A."/>
            <person name="Tsai C.J."/>
            <person name="Uberbacher E."/>
            <person name="Unneberg P."/>
            <person name="Vahala J."/>
            <person name="Wall K."/>
            <person name="Wessler S."/>
            <person name="Yang G."/>
            <person name="Yin T."/>
            <person name="Douglas C."/>
            <person name="Marra M."/>
            <person name="Sandberg G."/>
            <person name="Van de Peer Y."/>
            <person name="Rokhsar D."/>
        </authorList>
    </citation>
    <scope>NUCLEOTIDE SEQUENCE [LARGE SCALE GENOMIC DNA]</scope>
    <source>
        <strain evidence="2">cv. Nisqually</strain>
    </source>
</reference>
<protein>
    <submittedName>
        <fullName evidence="1">Uncharacterized protein</fullName>
    </submittedName>
</protein>
<dbReference type="Proteomes" id="UP000006729">
    <property type="component" value="Chromosome 7"/>
</dbReference>
<dbReference type="EMBL" id="CM009296">
    <property type="protein sequence ID" value="KAI9390919.1"/>
    <property type="molecule type" value="Genomic_DNA"/>
</dbReference>
<proteinExistence type="predicted"/>
<evidence type="ECO:0000313" key="2">
    <source>
        <dbReference type="Proteomes" id="UP000006729"/>
    </source>
</evidence>
<sequence length="105" mass="12048">MMIDHHVIRSGYPVANFSCMDHVLQEVGLRLLIIKLKERTSESPVAFVQTSFKWTKWAHATIRVSCSLACRLQKPVQEKEDYQHDFDGHGVAEQNRNSLAMMFTG</sequence>
<name>A0ACC0SPM2_POPTR</name>
<keyword evidence="2" id="KW-1185">Reference proteome</keyword>
<evidence type="ECO:0000313" key="1">
    <source>
        <dbReference type="EMBL" id="KAI9390919.1"/>
    </source>
</evidence>
<comment type="caution">
    <text evidence="1">The sequence shown here is derived from an EMBL/GenBank/DDBJ whole genome shotgun (WGS) entry which is preliminary data.</text>
</comment>
<accession>A0ACC0SPM2</accession>
<gene>
    <name evidence="1" type="ORF">POPTR_007G014501v4</name>
</gene>
<organism evidence="1 2">
    <name type="scientific">Populus trichocarpa</name>
    <name type="common">Western balsam poplar</name>
    <name type="synonym">Populus balsamifera subsp. trichocarpa</name>
    <dbReference type="NCBI Taxonomy" id="3694"/>
    <lineage>
        <taxon>Eukaryota</taxon>
        <taxon>Viridiplantae</taxon>
        <taxon>Streptophyta</taxon>
        <taxon>Embryophyta</taxon>
        <taxon>Tracheophyta</taxon>
        <taxon>Spermatophyta</taxon>
        <taxon>Magnoliopsida</taxon>
        <taxon>eudicotyledons</taxon>
        <taxon>Gunneridae</taxon>
        <taxon>Pentapetalae</taxon>
        <taxon>rosids</taxon>
        <taxon>fabids</taxon>
        <taxon>Malpighiales</taxon>
        <taxon>Salicaceae</taxon>
        <taxon>Saliceae</taxon>
        <taxon>Populus</taxon>
    </lineage>
</organism>